<dbReference type="SUPFAM" id="SSF51735">
    <property type="entry name" value="NAD(P)-binding Rossmann-fold domains"/>
    <property type="match status" value="1"/>
</dbReference>
<dbReference type="EMBL" id="CP048751">
    <property type="protein sequence ID" value="QIH72943.1"/>
    <property type="molecule type" value="Genomic_DNA"/>
</dbReference>
<dbReference type="AlphaFoldDB" id="A0A6G7EHB5"/>
<evidence type="ECO:0000256" key="1">
    <source>
        <dbReference type="ARBA" id="ARBA00006484"/>
    </source>
</evidence>
<organism evidence="3 4">
    <name type="scientific">Brevundimonas mediterranea</name>
    <dbReference type="NCBI Taxonomy" id="74329"/>
    <lineage>
        <taxon>Bacteria</taxon>
        <taxon>Pseudomonadati</taxon>
        <taxon>Pseudomonadota</taxon>
        <taxon>Alphaproteobacteria</taxon>
        <taxon>Caulobacterales</taxon>
        <taxon>Caulobacteraceae</taxon>
        <taxon>Brevundimonas</taxon>
    </lineage>
</organism>
<dbReference type="Pfam" id="PF13561">
    <property type="entry name" value="adh_short_C2"/>
    <property type="match status" value="1"/>
</dbReference>
<dbReference type="RefSeq" id="WP_008261776.1">
    <property type="nucleotide sequence ID" value="NZ_CP048751.1"/>
</dbReference>
<dbReference type="Proteomes" id="UP000289220">
    <property type="component" value="Unassembled WGS sequence"/>
</dbReference>
<dbReference type="InterPro" id="IPR050259">
    <property type="entry name" value="SDR"/>
</dbReference>
<evidence type="ECO:0000313" key="4">
    <source>
        <dbReference type="Proteomes" id="UP000289220"/>
    </source>
</evidence>
<comment type="similarity">
    <text evidence="1">Belongs to the short-chain dehydrogenases/reductases (SDR) family.</text>
</comment>
<dbReference type="PANTHER" id="PTHR42879">
    <property type="entry name" value="3-OXOACYL-(ACYL-CARRIER-PROTEIN) REDUCTASE"/>
    <property type="match status" value="1"/>
</dbReference>
<dbReference type="KEGG" id="bmed:GYM46_08255"/>
<dbReference type="PRINTS" id="PR00081">
    <property type="entry name" value="GDHRDH"/>
</dbReference>
<dbReference type="PANTHER" id="PTHR42879:SF6">
    <property type="entry name" value="NADPH-DEPENDENT REDUCTASE BACG"/>
    <property type="match status" value="1"/>
</dbReference>
<dbReference type="Gene3D" id="3.40.50.720">
    <property type="entry name" value="NAD(P)-binding Rossmann-like Domain"/>
    <property type="match status" value="1"/>
</dbReference>
<evidence type="ECO:0000313" key="3">
    <source>
        <dbReference type="EMBL" id="VDC49406.1"/>
    </source>
</evidence>
<proteinExistence type="inferred from homology"/>
<name>A0A6G7EHB5_9CAUL</name>
<gene>
    <name evidence="3" type="primary">fabG_3</name>
    <name evidence="3" type="ORF">BREV_BREV_01214</name>
    <name evidence="2" type="ORF">GYM46_08255</name>
</gene>
<dbReference type="CDD" id="cd05344">
    <property type="entry name" value="BKR_like_SDR_like"/>
    <property type="match status" value="1"/>
</dbReference>
<sequence>MDLKLTRKRALICGGSSGLGRAVATALVAEGAHVALLSRDAARLQAVADELNAMGPGKAAVVTADLADHEALMRAADLAEELLGGHIEILLNNTGGPPPSGVSGLEPSVWRDHFESMVLSVFRLTDRVLPRMRAAGWGRILNVASITVVEPSAALGVSNTLRASVAAWAKTLANEVGPDGVTVNTLLPGRIDTPRIARLDQATAERTGVTPQEARAESVKSIPVGRIGATEEFGATAAFLASPLAAYVTGSLIRLDGGAVRAI</sequence>
<accession>A0A6G7EHB5</accession>
<dbReference type="EMBL" id="UXHF01000017">
    <property type="protein sequence ID" value="VDC49406.1"/>
    <property type="molecule type" value="Genomic_DNA"/>
</dbReference>
<evidence type="ECO:0000313" key="5">
    <source>
        <dbReference type="Proteomes" id="UP000501325"/>
    </source>
</evidence>
<dbReference type="InterPro" id="IPR036291">
    <property type="entry name" value="NAD(P)-bd_dom_sf"/>
</dbReference>
<keyword evidence="4" id="KW-1185">Reference proteome</keyword>
<reference evidence="2 5" key="2">
    <citation type="submission" date="2020-01" db="EMBL/GenBank/DDBJ databases">
        <authorList>
            <person name="Wang S."/>
        </authorList>
    </citation>
    <scope>NUCLEOTIDE SEQUENCE [LARGE SCALE GENOMIC DNA]</scope>
    <source>
        <strain evidence="2 5">D151-2-6</strain>
    </source>
</reference>
<dbReference type="Proteomes" id="UP000501325">
    <property type="component" value="Chromosome"/>
</dbReference>
<dbReference type="InterPro" id="IPR002347">
    <property type="entry name" value="SDR_fam"/>
</dbReference>
<evidence type="ECO:0000313" key="2">
    <source>
        <dbReference type="EMBL" id="QIH72943.1"/>
    </source>
</evidence>
<protein>
    <submittedName>
        <fullName evidence="3">3-oxoacyl-[acyl-carrier-protein] reductase FabG</fullName>
    </submittedName>
    <submittedName>
        <fullName evidence="2">SDR family oxidoreductase</fullName>
    </submittedName>
</protein>
<reference evidence="3 4" key="1">
    <citation type="submission" date="2018-11" db="EMBL/GenBank/DDBJ databases">
        <authorList>
            <person name="Peiro R."/>
            <person name="Begona"/>
            <person name="Cbmso G."/>
            <person name="Lopez M."/>
            <person name="Gonzalez S."/>
            <person name="Sacristan E."/>
            <person name="Castillo E."/>
        </authorList>
    </citation>
    <scope>NUCLEOTIDE SEQUENCE [LARGE SCALE GENOMIC DNA]</scope>
    <source>
        <strain evidence="3">Brev_genome</strain>
    </source>
</reference>